<dbReference type="SUPFAM" id="SSF49329">
    <property type="entry name" value="Cu,Zn superoxide dismutase-like"/>
    <property type="match status" value="3"/>
</dbReference>
<evidence type="ECO:0000259" key="3">
    <source>
        <dbReference type="Pfam" id="PF07452"/>
    </source>
</evidence>
<keyword evidence="2" id="KW-0732">Signal</keyword>
<dbReference type="Proteomes" id="UP001596162">
    <property type="component" value="Unassembled WGS sequence"/>
</dbReference>
<dbReference type="InterPro" id="IPR036423">
    <property type="entry name" value="SOD-like_Cu/Zn_dom_sf"/>
</dbReference>
<feature type="chain" id="PRO_5045377894" evidence="2">
    <location>
        <begin position="23"/>
        <end position="401"/>
    </location>
</feature>
<proteinExistence type="inferred from homology"/>
<organism evidence="4 5">
    <name type="scientific">Bizionia hallyeonensis</name>
    <dbReference type="NCBI Taxonomy" id="1123757"/>
    <lineage>
        <taxon>Bacteria</taxon>
        <taxon>Pseudomonadati</taxon>
        <taxon>Bacteroidota</taxon>
        <taxon>Flavobacteriia</taxon>
        <taxon>Flavobacteriales</taxon>
        <taxon>Flavobacteriaceae</taxon>
        <taxon>Bizionia</taxon>
    </lineage>
</organism>
<sequence length="401" mass="41831">MKKLFMSMVLILPMLIMTNCSSDDDAGVFIPPAETSTTYQLGSVADPSISGTAKFIKNTDNSTTVELQLTGTPAGGMHPAHIHFNTAAESGDIAITLGTVDGDTGFSTVTFSSLENGTAVTYDELLDFDGYINVHLSATELGTLVAQGDIGQNELTGEAKTYDLGEVDVNGISGMATFLERVNGEALAIIQLDNTPSGGMHPGHIHMNTAAEGGDIIFTFNTVNGDTGMSMTNVANLDDNTSFGYEDILNVDGYINIHESASNLGTLVAQGDIGQNELTDNSITYDLAEVDAPGISGTVMFTERANGEALAVISLINTPSGGMHPAHIHMGSVATAPGDIMFTFTPVDGDTGMSMTNVSALDDDSAFGYSDVLDFDGYVNVHLSAAQLDVLVAQGNIGSNN</sequence>
<dbReference type="Gene3D" id="2.60.40.200">
    <property type="entry name" value="Superoxide dismutase, copper/zinc binding domain"/>
    <property type="match status" value="1"/>
</dbReference>
<keyword evidence="5" id="KW-1185">Reference proteome</keyword>
<dbReference type="RefSeq" id="WP_376860687.1">
    <property type="nucleotide sequence ID" value="NZ_JBHSLA010000003.1"/>
</dbReference>
<accession>A0ABW0C8W6</accession>
<feature type="signal peptide" evidence="2">
    <location>
        <begin position="1"/>
        <end position="22"/>
    </location>
</feature>
<dbReference type="EMBL" id="JBHSLA010000003">
    <property type="protein sequence ID" value="MFC5195719.1"/>
    <property type="molecule type" value="Genomic_DNA"/>
</dbReference>
<reference evidence="5" key="1">
    <citation type="journal article" date="2019" name="Int. J. Syst. Evol. Microbiol.">
        <title>The Global Catalogue of Microorganisms (GCM) 10K type strain sequencing project: providing services to taxonomists for standard genome sequencing and annotation.</title>
        <authorList>
            <consortium name="The Broad Institute Genomics Platform"/>
            <consortium name="The Broad Institute Genome Sequencing Center for Infectious Disease"/>
            <person name="Wu L."/>
            <person name="Ma J."/>
        </authorList>
    </citation>
    <scope>NUCLEOTIDE SEQUENCE [LARGE SCALE GENOMIC DNA]</scope>
    <source>
        <strain evidence="5">JCM 17978</strain>
    </source>
</reference>
<dbReference type="InterPro" id="IPR010895">
    <property type="entry name" value="CHRD"/>
</dbReference>
<dbReference type="Pfam" id="PF07452">
    <property type="entry name" value="CHRD"/>
    <property type="match status" value="1"/>
</dbReference>
<evidence type="ECO:0000313" key="5">
    <source>
        <dbReference type="Proteomes" id="UP001596162"/>
    </source>
</evidence>
<evidence type="ECO:0000313" key="4">
    <source>
        <dbReference type="EMBL" id="MFC5195719.1"/>
    </source>
</evidence>
<comment type="caution">
    <text evidence="4">The sequence shown here is derived from an EMBL/GenBank/DDBJ whole genome shotgun (WGS) entry which is preliminary data.</text>
</comment>
<protein>
    <submittedName>
        <fullName evidence="4">CHRD domain-containing protein</fullName>
    </submittedName>
</protein>
<gene>
    <name evidence="4" type="ORF">ACFPH8_10295</name>
</gene>
<comment type="similarity">
    <text evidence="1">Belongs to the Cu-Zn superoxide dismutase family.</text>
</comment>
<name>A0ABW0C8W6_9FLAO</name>
<feature type="domain" description="CHRD" evidence="3">
    <location>
        <begin position="48"/>
        <end position="138"/>
    </location>
</feature>
<evidence type="ECO:0000256" key="2">
    <source>
        <dbReference type="SAM" id="SignalP"/>
    </source>
</evidence>
<evidence type="ECO:0000256" key="1">
    <source>
        <dbReference type="ARBA" id="ARBA00010457"/>
    </source>
</evidence>